<evidence type="ECO:0000259" key="1">
    <source>
        <dbReference type="Pfam" id="PF09643"/>
    </source>
</evidence>
<proteinExistence type="predicted"/>
<dbReference type="RefSeq" id="WP_354010059.1">
    <property type="nucleotide sequence ID" value="NZ_JBEWTA010000001.1"/>
</dbReference>
<reference evidence="2 3" key="1">
    <citation type="submission" date="2024-06" db="EMBL/GenBank/DDBJ databases">
        <title>Genomic Encyclopedia of Type Strains, Phase V (KMG-V): Genome sequencing to study the core and pangenomes of soil and plant-associated prokaryotes.</title>
        <authorList>
            <person name="Whitman W."/>
        </authorList>
    </citation>
    <scope>NUCLEOTIDE SEQUENCE [LARGE SCALE GENOMIC DNA]</scope>
    <source>
        <strain evidence="2 3">NE40</strain>
    </source>
</reference>
<dbReference type="SUPFAM" id="SSF159006">
    <property type="entry name" value="YopX-like"/>
    <property type="match status" value="1"/>
</dbReference>
<evidence type="ECO:0000313" key="3">
    <source>
        <dbReference type="Proteomes" id="UP001549366"/>
    </source>
</evidence>
<keyword evidence="3" id="KW-1185">Reference proteome</keyword>
<accession>A0ABV2SD18</accession>
<organism evidence="2 3">
    <name type="scientific">Endozoicomonas lisbonensis</name>
    <dbReference type="NCBI Taxonomy" id="3120522"/>
    <lineage>
        <taxon>Bacteria</taxon>
        <taxon>Pseudomonadati</taxon>
        <taxon>Pseudomonadota</taxon>
        <taxon>Gammaproteobacteria</taxon>
        <taxon>Oceanospirillales</taxon>
        <taxon>Endozoicomonadaceae</taxon>
        <taxon>Endozoicomonas</taxon>
    </lineage>
</organism>
<dbReference type="InterPro" id="IPR019096">
    <property type="entry name" value="YopX_protein"/>
</dbReference>
<dbReference type="EMBL" id="JBEWTB010000002">
    <property type="protein sequence ID" value="MET4755664.1"/>
    <property type="molecule type" value="Genomic_DNA"/>
</dbReference>
<comment type="caution">
    <text evidence="2">The sequence shown here is derived from an EMBL/GenBank/DDBJ whole genome shotgun (WGS) entry which is preliminary data.</text>
</comment>
<evidence type="ECO:0000313" key="2">
    <source>
        <dbReference type="EMBL" id="MET4755664.1"/>
    </source>
</evidence>
<feature type="domain" description="YopX protein" evidence="1">
    <location>
        <begin position="36"/>
        <end position="108"/>
    </location>
</feature>
<gene>
    <name evidence="2" type="ORF">V5J35_000856</name>
</gene>
<protein>
    <submittedName>
        <fullName evidence="2">Phage protein (TIGR01671 family)</fullName>
    </submittedName>
</protein>
<sequence length="108" mass="12517">MRFKFKAWHDGAKSMIPHRDQGFEGDVFNWLHERQPITILQFTGLKDKQGTDIYEGDIVRIAGVGNCKVEWDCCGYWAFGTDRLDYQDVIEDIESVVGNIYETPELLE</sequence>
<name>A0ABV2SD18_9GAMM</name>
<dbReference type="Gene3D" id="2.30.30.290">
    <property type="entry name" value="YopX-like domains"/>
    <property type="match status" value="1"/>
</dbReference>
<dbReference type="Pfam" id="PF09643">
    <property type="entry name" value="YopX"/>
    <property type="match status" value="1"/>
</dbReference>
<dbReference type="Proteomes" id="UP001549366">
    <property type="component" value="Unassembled WGS sequence"/>
</dbReference>
<dbReference type="InterPro" id="IPR023385">
    <property type="entry name" value="YopX-like_C"/>
</dbReference>